<keyword evidence="3" id="KW-1185">Reference proteome</keyword>
<proteinExistence type="predicted"/>
<name>A0A0B1T1F7_OESDE</name>
<evidence type="ECO:0000256" key="1">
    <source>
        <dbReference type="SAM" id="Phobius"/>
    </source>
</evidence>
<accession>A0A0B1T1F7</accession>
<dbReference type="GO" id="GO:0005886">
    <property type="term" value="C:plasma membrane"/>
    <property type="evidence" value="ECO:0007669"/>
    <property type="project" value="TreeGrafter"/>
</dbReference>
<feature type="transmembrane region" description="Helical" evidence="1">
    <location>
        <begin position="75"/>
        <end position="94"/>
    </location>
</feature>
<evidence type="ECO:0000313" key="2">
    <source>
        <dbReference type="EMBL" id="KHJ91074.1"/>
    </source>
</evidence>
<keyword evidence="1" id="KW-0812">Transmembrane</keyword>
<dbReference type="AlphaFoldDB" id="A0A0B1T1F7"/>
<dbReference type="PANTHER" id="PTHR21092:SF0">
    <property type="entry name" value="NICASTRIN"/>
    <property type="match status" value="1"/>
</dbReference>
<dbReference type="InterPro" id="IPR008710">
    <property type="entry name" value="Nicastrin"/>
</dbReference>
<dbReference type="EMBL" id="KN552362">
    <property type="protein sequence ID" value="KHJ91074.1"/>
    <property type="molecule type" value="Genomic_DNA"/>
</dbReference>
<reference evidence="2 3" key="1">
    <citation type="submission" date="2014-03" db="EMBL/GenBank/DDBJ databases">
        <title>Draft genome of the hookworm Oesophagostomum dentatum.</title>
        <authorList>
            <person name="Mitreva M."/>
        </authorList>
    </citation>
    <scope>NUCLEOTIDE SEQUENCE [LARGE SCALE GENOMIC DNA]</scope>
    <source>
        <strain evidence="2 3">OD-Hann</strain>
    </source>
</reference>
<feature type="non-terminal residue" evidence="2">
    <location>
        <position position="1"/>
    </location>
</feature>
<dbReference type="Proteomes" id="UP000053660">
    <property type="component" value="Unassembled WGS sequence"/>
</dbReference>
<dbReference type="GO" id="GO:0016485">
    <property type="term" value="P:protein processing"/>
    <property type="evidence" value="ECO:0007669"/>
    <property type="project" value="InterPro"/>
</dbReference>
<evidence type="ECO:0008006" key="4">
    <source>
        <dbReference type="Google" id="ProtNLM"/>
    </source>
</evidence>
<dbReference type="OrthoDB" id="5870627at2759"/>
<protein>
    <recommendedName>
        <fullName evidence="4">Nicastrin</fullName>
    </recommendedName>
</protein>
<keyword evidence="1" id="KW-1133">Transmembrane helix</keyword>
<evidence type="ECO:0000313" key="3">
    <source>
        <dbReference type="Proteomes" id="UP000053660"/>
    </source>
</evidence>
<dbReference type="GO" id="GO:0007220">
    <property type="term" value="P:Notch receptor processing"/>
    <property type="evidence" value="ECO:0007669"/>
    <property type="project" value="TreeGrafter"/>
</dbReference>
<gene>
    <name evidence="2" type="ORF">OESDEN_09069</name>
</gene>
<sequence length="119" mass="13950">LSSFQVYSFTWQADPYTGVLNCYRSPVVTYDVISPAFRIEGYDYSNTTYSTWSESRYDIEPLRLYLLEDESYEKTLFLIGLVFAIVSFLIVGRCTEDSFRVKKRESGEEVEDMIRTKDQ</sequence>
<organism evidence="2 3">
    <name type="scientific">Oesophagostomum dentatum</name>
    <name type="common">Nodular worm</name>
    <dbReference type="NCBI Taxonomy" id="61180"/>
    <lineage>
        <taxon>Eukaryota</taxon>
        <taxon>Metazoa</taxon>
        <taxon>Ecdysozoa</taxon>
        <taxon>Nematoda</taxon>
        <taxon>Chromadorea</taxon>
        <taxon>Rhabditida</taxon>
        <taxon>Rhabditina</taxon>
        <taxon>Rhabditomorpha</taxon>
        <taxon>Strongyloidea</taxon>
        <taxon>Strongylidae</taxon>
        <taxon>Oesophagostomum</taxon>
    </lineage>
</organism>
<dbReference type="PANTHER" id="PTHR21092">
    <property type="entry name" value="NICASTRIN"/>
    <property type="match status" value="1"/>
</dbReference>
<keyword evidence="1" id="KW-0472">Membrane</keyword>